<dbReference type="InterPro" id="IPR029058">
    <property type="entry name" value="AB_hydrolase_fold"/>
</dbReference>
<dbReference type="SUPFAM" id="SSF53474">
    <property type="entry name" value="alpha/beta-Hydrolases"/>
    <property type="match status" value="1"/>
</dbReference>
<sequence>MFARFLALLLLLPFTTILADDVDVNFLLAPPKYDPELQDKALVFFPGGNVPNTNYTNPLVALQNEVAPSVNLHVIILGFKTRKCIQVCPSSGTCVLLHNQVQASLELLTTSGFKGDLETDVHLGGHSLGGTCVNQLVQGYKETEQYLNGLFMWGSYIDSTGEFSLPTYPAPFALIGAELDGGLARPGKMANWLDQFNKLKKETNEKVEDLQKAKAVVIIPGIDHSDFCPGFEVPGDIIPSEVNSNEALKRISKVTGTWLLKLWSKSTHLENKFLARVYDENMDFLRPYFAALDLEVQFHAMHYTGTGGTYSPVCEKAQMILAGLSAEDAARVTISRGCDSTNFEDTRSCAYLNSTDDLEHSRSQYAPSPSDPSNLFVNVSGHANYYRDFKNTGSITAASQIACKMLTGARIAEQLNIEYDATTSRNTCKEVNEYFYEQALQSIEGTEVYNRYLQSGKKICFKDDFDAYFSAGPAWIKESLEIKEDDDCLSVASVKIDTALDSNLFPGVHYCKLLSPARVLDWVMTDSNANKRK</sequence>
<evidence type="ECO:0000313" key="3">
    <source>
        <dbReference type="Proteomes" id="UP001165122"/>
    </source>
</evidence>
<keyword evidence="1" id="KW-0732">Signal</keyword>
<name>A0A9W7KUJ7_9STRA</name>
<evidence type="ECO:0000313" key="2">
    <source>
        <dbReference type="EMBL" id="GMI11841.1"/>
    </source>
</evidence>
<comment type="caution">
    <text evidence="2">The sequence shown here is derived from an EMBL/GenBank/DDBJ whole genome shotgun (WGS) entry which is preliminary data.</text>
</comment>
<protein>
    <submittedName>
        <fullName evidence="2">Uncharacterized protein</fullName>
    </submittedName>
</protein>
<feature type="signal peptide" evidence="1">
    <location>
        <begin position="1"/>
        <end position="19"/>
    </location>
</feature>
<accession>A0A9W7KUJ7</accession>
<keyword evidence="3" id="KW-1185">Reference proteome</keyword>
<reference evidence="3" key="1">
    <citation type="journal article" date="2023" name="Commun. Biol.">
        <title>Genome analysis of Parmales, the sister group of diatoms, reveals the evolutionary specialization of diatoms from phago-mixotrophs to photoautotrophs.</title>
        <authorList>
            <person name="Ban H."/>
            <person name="Sato S."/>
            <person name="Yoshikawa S."/>
            <person name="Yamada K."/>
            <person name="Nakamura Y."/>
            <person name="Ichinomiya M."/>
            <person name="Sato N."/>
            <person name="Blanc-Mathieu R."/>
            <person name="Endo H."/>
            <person name="Kuwata A."/>
            <person name="Ogata H."/>
        </authorList>
    </citation>
    <scope>NUCLEOTIDE SEQUENCE [LARGE SCALE GENOMIC DNA]</scope>
    <source>
        <strain evidence="3">NIES 3700</strain>
    </source>
</reference>
<dbReference type="EMBL" id="BRXW01000167">
    <property type="protein sequence ID" value="GMI11841.1"/>
    <property type="molecule type" value="Genomic_DNA"/>
</dbReference>
<dbReference type="OrthoDB" id="188124at2759"/>
<proteinExistence type="predicted"/>
<dbReference type="AlphaFoldDB" id="A0A9W7KUJ7"/>
<feature type="chain" id="PRO_5040838108" evidence="1">
    <location>
        <begin position="20"/>
        <end position="533"/>
    </location>
</feature>
<gene>
    <name evidence="2" type="ORF">TrLO_g14759</name>
</gene>
<organism evidence="2 3">
    <name type="scientific">Triparma laevis f. longispina</name>
    <dbReference type="NCBI Taxonomy" id="1714387"/>
    <lineage>
        <taxon>Eukaryota</taxon>
        <taxon>Sar</taxon>
        <taxon>Stramenopiles</taxon>
        <taxon>Ochrophyta</taxon>
        <taxon>Bolidophyceae</taxon>
        <taxon>Parmales</taxon>
        <taxon>Triparmaceae</taxon>
        <taxon>Triparma</taxon>
    </lineage>
</organism>
<dbReference type="Proteomes" id="UP001165122">
    <property type="component" value="Unassembled WGS sequence"/>
</dbReference>
<evidence type="ECO:0000256" key="1">
    <source>
        <dbReference type="SAM" id="SignalP"/>
    </source>
</evidence>